<protein>
    <recommendedName>
        <fullName evidence="1">ToxB-like N-terminal ascomycota domain-containing protein</fullName>
    </recommendedName>
</protein>
<dbReference type="Gene3D" id="2.10.70.110">
    <property type="match status" value="1"/>
</dbReference>
<gene>
    <name evidence="2" type="ORF">C8035_v005925</name>
</gene>
<sequence length="224" mass="23876">MSKDVHIGGFGSKSPTYWTKKTDGTTDHESVLRGLQFPGCYITRTTHIHVTAQTNITNGTSYSASKLQHIGQLFVEENHLSQMYAPKPYSAHLSTLNHTINAEDSLYSDASADGYGAVISVSQMTDNIEDALVGYLNVSKMVRLVSFVSIFAVVSSVTALRCTIEIRNSVGAVVGSTCITAGQSGSVKSIQSGATYNFNTSEFCGVGATNELIKDESLSKGGPC</sequence>
<dbReference type="EMBL" id="QAPG01000105">
    <property type="protein sequence ID" value="TDZ31332.1"/>
    <property type="molecule type" value="Genomic_DNA"/>
</dbReference>
<keyword evidence="3" id="KW-1185">Reference proteome</keyword>
<name>A0A4R8PZE2_9PEZI</name>
<feature type="domain" description="ToxB-like N-terminal ascomycota" evidence="1">
    <location>
        <begin position="162"/>
        <end position="220"/>
    </location>
</feature>
<dbReference type="GO" id="GO:0016702">
    <property type="term" value="F:oxidoreductase activity, acting on single donors with incorporation of molecular oxygen, incorporation of two atoms of oxygen"/>
    <property type="evidence" value="ECO:0007669"/>
    <property type="project" value="InterPro"/>
</dbReference>
<evidence type="ECO:0000259" key="1">
    <source>
        <dbReference type="Pfam" id="PF18224"/>
    </source>
</evidence>
<organism evidence="2 3">
    <name type="scientific">Colletotrichum spinosum</name>
    <dbReference type="NCBI Taxonomy" id="1347390"/>
    <lineage>
        <taxon>Eukaryota</taxon>
        <taxon>Fungi</taxon>
        <taxon>Dikarya</taxon>
        <taxon>Ascomycota</taxon>
        <taxon>Pezizomycotina</taxon>
        <taxon>Sordariomycetes</taxon>
        <taxon>Hypocreomycetidae</taxon>
        <taxon>Glomerellales</taxon>
        <taxon>Glomerellaceae</taxon>
        <taxon>Colletotrichum</taxon>
        <taxon>Colletotrichum orbiculare species complex</taxon>
    </lineage>
</organism>
<proteinExistence type="predicted"/>
<accession>A0A4R8PZE2</accession>
<dbReference type="PANTHER" id="PTHR34315:SF1">
    <property type="entry name" value="INTRADIOL RING-CLEAVAGE DIOXYGENASES DOMAIN-CONTAINING PROTEIN-RELATED"/>
    <property type="match status" value="1"/>
</dbReference>
<dbReference type="InterPro" id="IPR041450">
    <property type="entry name" value="ToxB-like_N_ascomy"/>
</dbReference>
<reference evidence="2 3" key="1">
    <citation type="submission" date="2018-11" db="EMBL/GenBank/DDBJ databases">
        <title>Genome sequence and assembly of Colletotrichum spinosum.</title>
        <authorList>
            <person name="Gan P."/>
            <person name="Shirasu K."/>
        </authorList>
    </citation>
    <scope>NUCLEOTIDE SEQUENCE [LARGE SCALE GENOMIC DNA]</scope>
    <source>
        <strain evidence="2 3">CBS 515.97</strain>
    </source>
</reference>
<dbReference type="Pfam" id="PF18224">
    <property type="entry name" value="ToxB_N"/>
    <property type="match status" value="1"/>
</dbReference>
<dbReference type="GO" id="GO:0005506">
    <property type="term" value="F:iron ion binding"/>
    <property type="evidence" value="ECO:0007669"/>
    <property type="project" value="InterPro"/>
</dbReference>
<evidence type="ECO:0000313" key="3">
    <source>
        <dbReference type="Proteomes" id="UP000295083"/>
    </source>
</evidence>
<dbReference type="SUPFAM" id="SSF49482">
    <property type="entry name" value="Aromatic compound dioxygenase"/>
    <property type="match status" value="1"/>
</dbReference>
<dbReference type="PANTHER" id="PTHR34315">
    <property type="match status" value="1"/>
</dbReference>
<dbReference type="AlphaFoldDB" id="A0A4R8PZE2"/>
<evidence type="ECO:0000313" key="2">
    <source>
        <dbReference type="EMBL" id="TDZ31332.1"/>
    </source>
</evidence>
<dbReference type="Proteomes" id="UP000295083">
    <property type="component" value="Unassembled WGS sequence"/>
</dbReference>
<comment type="caution">
    <text evidence="2">The sequence shown here is derived from an EMBL/GenBank/DDBJ whole genome shotgun (WGS) entry which is preliminary data.</text>
</comment>
<dbReference type="InterPro" id="IPR015889">
    <property type="entry name" value="Intradiol_dOase_core"/>
</dbReference>